<accession>A0A6C0D8M9</accession>
<feature type="region of interest" description="Disordered" evidence="1">
    <location>
        <begin position="342"/>
        <end position="376"/>
    </location>
</feature>
<evidence type="ECO:0000256" key="1">
    <source>
        <dbReference type="SAM" id="MobiDB-lite"/>
    </source>
</evidence>
<proteinExistence type="predicted"/>
<sequence length="613" mass="63712">MKLSPLLLFLLLVLILVVSVIICRNCAYPLSEGFVSYAANVEPSKEVTIPQYSNTSVIKMYDNLFFDNKNGNVIEVDSSRFLGNVNASGLYLSGNVDIAGSSISNLYISTRDDYRKTYSTSTSSAIPEANIATVTSSYKNWSYTTQTPNNRKYQLFYVPWNMDTYVHIIQYGYTNEHGDEWNGERNTCTYKFSGNSSTVLEARYAYNNMTTSLPPLPPSSTTSHADDNTYVNDSYYGTNRPVYQLISGIKFDASNANLIINADNGIIVYGRSKNVIVTLNTPLQNAGLNNTITSVNYNAWIAYGSINNATQVVYIASGTNTLLLLLQKNSNGSYDLVNSARFNENGLDTGSPPPPPPAPPAPTTTPSSTPPAPTSDLSGNAVSDYYKWYWYWNSVGGGNKYTDNYILKTQIVPPVCPKCPNCPNCTGTCTNCGGQGGSGTMVSDGTGSNTGVGGVGAAVGGTALGAGVAVGGTALGAGTAVGGAAIGAGAAVGGTLGGAAIGAGEAVGGLATGAGNAVGGIASGAAGIVNNAISTTGSVANNLIDTAQGQPGYGQPGYGQSGYGQSGYGQSGYGQPGFSKGNPPIDNYSYYGALPEKGANYMPITADFSAFGK</sequence>
<dbReference type="AlphaFoldDB" id="A0A6C0D8M9"/>
<organism evidence="2">
    <name type="scientific">viral metagenome</name>
    <dbReference type="NCBI Taxonomy" id="1070528"/>
    <lineage>
        <taxon>unclassified sequences</taxon>
        <taxon>metagenomes</taxon>
        <taxon>organismal metagenomes</taxon>
    </lineage>
</organism>
<protein>
    <submittedName>
        <fullName evidence="2">Uncharacterized protein</fullName>
    </submittedName>
</protein>
<feature type="compositionally biased region" description="Pro residues" evidence="1">
    <location>
        <begin position="351"/>
        <end position="373"/>
    </location>
</feature>
<evidence type="ECO:0000313" key="2">
    <source>
        <dbReference type="EMBL" id="QHT12025.1"/>
    </source>
</evidence>
<name>A0A6C0D8M9_9ZZZZ</name>
<reference evidence="2" key="1">
    <citation type="journal article" date="2020" name="Nature">
        <title>Giant virus diversity and host interactions through global metagenomics.</title>
        <authorList>
            <person name="Schulz F."/>
            <person name="Roux S."/>
            <person name="Paez-Espino D."/>
            <person name="Jungbluth S."/>
            <person name="Walsh D.A."/>
            <person name="Denef V.J."/>
            <person name="McMahon K.D."/>
            <person name="Konstantinidis K.T."/>
            <person name="Eloe-Fadrosh E.A."/>
            <person name="Kyrpides N.C."/>
            <person name="Woyke T."/>
        </authorList>
    </citation>
    <scope>NUCLEOTIDE SEQUENCE</scope>
    <source>
        <strain evidence="2">GVMAG-M-3300023174-124</strain>
    </source>
</reference>
<dbReference type="EMBL" id="MN739540">
    <property type="protein sequence ID" value="QHT12025.1"/>
    <property type="molecule type" value="Genomic_DNA"/>
</dbReference>